<dbReference type="EMBL" id="QGMZ01000003">
    <property type="protein sequence ID" value="PWR76216.1"/>
    <property type="molecule type" value="Genomic_DNA"/>
</dbReference>
<dbReference type="Pfam" id="PF18911">
    <property type="entry name" value="PKD_4"/>
    <property type="match status" value="1"/>
</dbReference>
<dbReference type="InterPro" id="IPR000601">
    <property type="entry name" value="PKD_dom"/>
</dbReference>
<protein>
    <recommendedName>
        <fullName evidence="1">PKD domain-containing protein</fullName>
    </recommendedName>
</protein>
<gene>
    <name evidence="2" type="ORF">DLD82_00645</name>
</gene>
<dbReference type="PANTHER" id="PTHR40079">
    <property type="entry name" value="MANNAN ENDO-1,4-BETA-MANNOSIDASE E-RELATED"/>
    <property type="match status" value="1"/>
</dbReference>
<dbReference type="PROSITE" id="PS50093">
    <property type="entry name" value="PKD"/>
    <property type="match status" value="1"/>
</dbReference>
<dbReference type="SUPFAM" id="SSF49299">
    <property type="entry name" value="PKD domain"/>
    <property type="match status" value="1"/>
</dbReference>
<keyword evidence="3" id="KW-1185">Reference proteome</keyword>
<dbReference type="GO" id="GO:0006080">
    <property type="term" value="P:substituted mannan metabolic process"/>
    <property type="evidence" value="ECO:0007669"/>
    <property type="project" value="InterPro"/>
</dbReference>
<dbReference type="InterPro" id="IPR035986">
    <property type="entry name" value="PKD_dom_sf"/>
</dbReference>
<accession>A0A2V2NF76</accession>
<dbReference type="Proteomes" id="UP000245934">
    <property type="component" value="Unassembled WGS sequence"/>
</dbReference>
<evidence type="ECO:0000313" key="3">
    <source>
        <dbReference type="Proteomes" id="UP000245934"/>
    </source>
</evidence>
<feature type="domain" description="PKD" evidence="1">
    <location>
        <begin position="465"/>
        <end position="515"/>
    </location>
</feature>
<evidence type="ECO:0000259" key="1">
    <source>
        <dbReference type="PROSITE" id="PS50093"/>
    </source>
</evidence>
<comment type="caution">
    <text evidence="2">The sequence shown here is derived from an EMBL/GenBank/DDBJ whole genome shotgun (WGS) entry which is preliminary data.</text>
</comment>
<dbReference type="Gene3D" id="2.60.40.10">
    <property type="entry name" value="Immunoglobulins"/>
    <property type="match status" value="1"/>
</dbReference>
<dbReference type="Gene3D" id="3.20.20.80">
    <property type="entry name" value="Glycosidases"/>
    <property type="match status" value="1"/>
</dbReference>
<dbReference type="SUPFAM" id="SSF51445">
    <property type="entry name" value="(Trans)glycosidases"/>
    <property type="match status" value="1"/>
</dbReference>
<name>A0A2V2NF76_9EURY</name>
<dbReference type="GO" id="GO:0016985">
    <property type="term" value="F:mannan endo-1,4-beta-mannosidase activity"/>
    <property type="evidence" value="ECO:0007669"/>
    <property type="project" value="InterPro"/>
</dbReference>
<dbReference type="AlphaFoldDB" id="A0A2V2NF76"/>
<evidence type="ECO:0000313" key="2">
    <source>
        <dbReference type="EMBL" id="PWR76216.1"/>
    </source>
</evidence>
<dbReference type="InterPro" id="IPR017853">
    <property type="entry name" value="GH"/>
</dbReference>
<organism evidence="2 3">
    <name type="scientific">Methanospirillum stamsii</name>
    <dbReference type="NCBI Taxonomy" id="1277351"/>
    <lineage>
        <taxon>Archaea</taxon>
        <taxon>Methanobacteriati</taxon>
        <taxon>Methanobacteriota</taxon>
        <taxon>Stenosarchaea group</taxon>
        <taxon>Methanomicrobia</taxon>
        <taxon>Methanomicrobiales</taxon>
        <taxon>Methanospirillaceae</taxon>
        <taxon>Methanospirillum</taxon>
    </lineage>
</organism>
<dbReference type="PANTHER" id="PTHR40079:SF4">
    <property type="entry name" value="GH26 DOMAIN-CONTAINING PROTEIN-RELATED"/>
    <property type="match status" value="1"/>
</dbReference>
<dbReference type="InterPro" id="IPR013783">
    <property type="entry name" value="Ig-like_fold"/>
</dbReference>
<reference evidence="2 3" key="1">
    <citation type="submission" date="2018-05" db="EMBL/GenBank/DDBJ databases">
        <title>Draft genome of Methanospirillum stamsii Pt1.</title>
        <authorList>
            <person name="Dueholm M.S."/>
            <person name="Nielsen P.H."/>
            <person name="Bakmann L.F."/>
            <person name="Otzen D.E."/>
        </authorList>
    </citation>
    <scope>NUCLEOTIDE SEQUENCE [LARGE SCALE GENOMIC DNA]</scope>
    <source>
        <strain evidence="2 3">Pt1</strain>
    </source>
</reference>
<dbReference type="InterPro" id="IPR000805">
    <property type="entry name" value="Glyco_hydro_26"/>
</dbReference>
<sequence>MMVLKKFVILFLFCSIGMFISGVLGAGMHIPTVKEGLLETEGCYIGAYMGGNQGSNNAMCVNYYMKAQGNPYETQILDHPNEYGERKSDNLTEELKETDTGIETFRAGVEAINSGSGEKQLLFSRYYDLLYYPDNNYGKIPYTESPAPYVWVEKVLEQGGVPVLILYPWGLQKNGLLDLTAMNSYSTPMSGTDIMKEVAVKCDALSKKYPDSNGKPATILICFGLECNAQLIVNPTNNDTVDNENKKAWRNMFRSAYTIVNANANPSVQVVWAGNVAQLKEDRIYYWPGTADNGTQLSQDYVDWVGMTWYPWKKGPTNLDDLSGFYNYYAKNRTHPMIFMETSADGNGIPADELELKKNQVTYLYNRNTLAKYPNIKGIIWFNVIKGEDNTNNALVTKNFLIPDGNWNNQNESTIKPGFIYSKINQKLMMSSLYPDAVSDSYFLGSSSTDLSADFDLSVDYNSMTVTCTDTSTGIGIQSWSWDVDGDNIPEYYTQNIVHQYSSAGQYPITLIISNGQQTETLTQYCTIPSPVSERGCFIHISSVPTKAEIWIDNTEKVGVTSNNMMLKHLVPGGGHIVTLRKDGYKPWTGSYYLKWPQIRFFGRVILEPL</sequence>
<proteinExistence type="predicted"/>
<dbReference type="CDD" id="cd00146">
    <property type="entry name" value="PKD"/>
    <property type="match status" value="1"/>
</dbReference>